<sequence length="392" mass="41946">MKIAMVSEHASPLMAPDAAGVDQQRVHVAELAAALCGNGHEVMVYTRRDTPGLPDRVRTDRGYEVVHLAAGPAERLESFSHLGDFTSALASDWYVHTPDVVHAHAWTSGLASVLASRRTHVPVVQTYHGLGIARSPGDSHASERIDVERLLTREVTHVVASSSNEAFDLMRMGMNRSRIAVIPSGVDTDTFTPDGPRASSSHPHRILTVADLAPHDGLRDLIDALSTLESAELVIAGTTREAKQLREFAERSHVAERVVVTGEVARSAQPALLRSADLVVCAPWCEAPATLALEAMACGVPVVATAVGGIGDLVVDGVTGLHVPPRGSAALVRALHGLLVDDTARYEFGIAGRDRACARYSWERIASDTLRVYQLSRRASGSRASTDRPSKV</sequence>
<evidence type="ECO:0000256" key="1">
    <source>
        <dbReference type="ARBA" id="ARBA00022676"/>
    </source>
</evidence>
<dbReference type="Pfam" id="PF00534">
    <property type="entry name" value="Glycos_transf_1"/>
    <property type="match status" value="1"/>
</dbReference>
<accession>A0ABX1FNY7</accession>
<dbReference type="RefSeq" id="WP_167977029.1">
    <property type="nucleotide sequence ID" value="NZ_VSRL01000120.1"/>
</dbReference>
<keyword evidence="1" id="KW-0328">Glycosyltransferase</keyword>
<feature type="domain" description="Glycosyltransferase subfamily 4-like N-terminal" evidence="4">
    <location>
        <begin position="26"/>
        <end position="189"/>
    </location>
</feature>
<dbReference type="PANTHER" id="PTHR45947">
    <property type="entry name" value="SULFOQUINOVOSYL TRANSFERASE SQD2"/>
    <property type="match status" value="1"/>
</dbReference>
<dbReference type="Proteomes" id="UP001515943">
    <property type="component" value="Unassembled WGS sequence"/>
</dbReference>
<evidence type="ECO:0000259" key="3">
    <source>
        <dbReference type="Pfam" id="PF00534"/>
    </source>
</evidence>
<dbReference type="Gene3D" id="3.40.50.2000">
    <property type="entry name" value="Glycogen Phosphorylase B"/>
    <property type="match status" value="2"/>
</dbReference>
<dbReference type="InterPro" id="IPR028098">
    <property type="entry name" value="Glyco_trans_4-like_N"/>
</dbReference>
<proteinExistence type="predicted"/>
<dbReference type="SUPFAM" id="SSF53756">
    <property type="entry name" value="UDP-Glycosyltransferase/glycogen phosphorylase"/>
    <property type="match status" value="1"/>
</dbReference>
<evidence type="ECO:0000313" key="5">
    <source>
        <dbReference type="EMBL" id="NKE60371.1"/>
    </source>
</evidence>
<evidence type="ECO:0000259" key="4">
    <source>
        <dbReference type="Pfam" id="PF13439"/>
    </source>
</evidence>
<gene>
    <name evidence="5" type="ORF">FXN61_27680</name>
</gene>
<dbReference type="Pfam" id="PF13439">
    <property type="entry name" value="Glyco_transf_4"/>
    <property type="match status" value="1"/>
</dbReference>
<keyword evidence="2" id="KW-0808">Transferase</keyword>
<dbReference type="InterPro" id="IPR050194">
    <property type="entry name" value="Glycosyltransferase_grp1"/>
</dbReference>
<reference evidence="5 6" key="1">
    <citation type="submission" date="2019-08" db="EMBL/GenBank/DDBJ databases">
        <title>Lentzea from Indian Himalayas.</title>
        <authorList>
            <person name="Mandal S."/>
            <person name="Mallick Gupta A."/>
            <person name="Maiti P.K."/>
            <person name="Sarkar J."/>
            <person name="Mandal S."/>
        </authorList>
    </citation>
    <scope>NUCLEOTIDE SEQUENCE [LARGE SCALE GENOMIC DNA]</scope>
    <source>
        <strain evidence="5 6">PSKA42</strain>
    </source>
</reference>
<dbReference type="EMBL" id="VSRL01000120">
    <property type="protein sequence ID" value="NKE60371.1"/>
    <property type="molecule type" value="Genomic_DNA"/>
</dbReference>
<evidence type="ECO:0000313" key="6">
    <source>
        <dbReference type="Proteomes" id="UP001515943"/>
    </source>
</evidence>
<comment type="caution">
    <text evidence="5">The sequence shown here is derived from an EMBL/GenBank/DDBJ whole genome shotgun (WGS) entry which is preliminary data.</text>
</comment>
<evidence type="ECO:0000256" key="2">
    <source>
        <dbReference type="ARBA" id="ARBA00022679"/>
    </source>
</evidence>
<keyword evidence="6" id="KW-1185">Reference proteome</keyword>
<dbReference type="PANTHER" id="PTHR45947:SF3">
    <property type="entry name" value="SULFOQUINOVOSYL TRANSFERASE SQD2"/>
    <property type="match status" value="1"/>
</dbReference>
<protein>
    <submittedName>
        <fullName evidence="5">Glycosyltransferase family 1 protein</fullName>
    </submittedName>
</protein>
<dbReference type="InterPro" id="IPR001296">
    <property type="entry name" value="Glyco_trans_1"/>
</dbReference>
<organism evidence="5 6">
    <name type="scientific">Lentzea indica</name>
    <dbReference type="NCBI Taxonomy" id="2604800"/>
    <lineage>
        <taxon>Bacteria</taxon>
        <taxon>Bacillati</taxon>
        <taxon>Actinomycetota</taxon>
        <taxon>Actinomycetes</taxon>
        <taxon>Pseudonocardiales</taxon>
        <taxon>Pseudonocardiaceae</taxon>
        <taxon>Lentzea</taxon>
    </lineage>
</organism>
<name>A0ABX1FNY7_9PSEU</name>
<feature type="domain" description="Glycosyl transferase family 1" evidence="3">
    <location>
        <begin position="203"/>
        <end position="354"/>
    </location>
</feature>